<dbReference type="InterPro" id="IPR011250">
    <property type="entry name" value="OMP/PagP_B-barrel"/>
</dbReference>
<dbReference type="SUPFAM" id="SSF56925">
    <property type="entry name" value="OMPA-like"/>
    <property type="match status" value="1"/>
</dbReference>
<feature type="signal peptide" evidence="1">
    <location>
        <begin position="1"/>
        <end position="19"/>
    </location>
</feature>
<dbReference type="RefSeq" id="WP_281835610.1">
    <property type="nucleotide sequence ID" value="NZ_BSDY01000008.1"/>
</dbReference>
<dbReference type="Proteomes" id="UP001144471">
    <property type="component" value="Unassembled WGS sequence"/>
</dbReference>
<gene>
    <name evidence="2" type="ORF">PM10SUCC1_19560</name>
</gene>
<keyword evidence="1" id="KW-0732">Signal</keyword>
<comment type="caution">
    <text evidence="2">The sequence shown here is derived from an EMBL/GenBank/DDBJ whole genome shotgun (WGS) entry which is preliminary data.</text>
</comment>
<organism evidence="2 3">
    <name type="scientific">Propionigenium maris DSM 9537</name>
    <dbReference type="NCBI Taxonomy" id="1123000"/>
    <lineage>
        <taxon>Bacteria</taxon>
        <taxon>Fusobacteriati</taxon>
        <taxon>Fusobacteriota</taxon>
        <taxon>Fusobacteriia</taxon>
        <taxon>Fusobacteriales</taxon>
        <taxon>Fusobacteriaceae</taxon>
        <taxon>Propionigenium</taxon>
    </lineage>
</organism>
<accession>A0A9W6GMS9</accession>
<reference evidence="2" key="1">
    <citation type="submission" date="2022-12" db="EMBL/GenBank/DDBJ databases">
        <title>Reference genome sequencing for broad-spectrum identification of bacterial and archaeal isolates by mass spectrometry.</title>
        <authorList>
            <person name="Sekiguchi Y."/>
            <person name="Tourlousse D.M."/>
        </authorList>
    </citation>
    <scope>NUCLEOTIDE SEQUENCE</scope>
    <source>
        <strain evidence="2">10succ1</strain>
    </source>
</reference>
<keyword evidence="3" id="KW-1185">Reference proteome</keyword>
<evidence type="ECO:0000313" key="3">
    <source>
        <dbReference type="Proteomes" id="UP001144471"/>
    </source>
</evidence>
<dbReference type="Gene3D" id="2.40.160.20">
    <property type="match status" value="1"/>
</dbReference>
<evidence type="ECO:0000313" key="2">
    <source>
        <dbReference type="EMBL" id="GLI56442.1"/>
    </source>
</evidence>
<evidence type="ECO:0000256" key="1">
    <source>
        <dbReference type="SAM" id="SignalP"/>
    </source>
</evidence>
<evidence type="ECO:0008006" key="4">
    <source>
        <dbReference type="Google" id="ProtNLM"/>
    </source>
</evidence>
<dbReference type="EMBL" id="BSDY01000008">
    <property type="protein sequence ID" value="GLI56442.1"/>
    <property type="molecule type" value="Genomic_DNA"/>
</dbReference>
<sequence length="207" mass="22786">MRKLLSALVLLVAVSSVYAEKGEFSYIPKVKVGASKADLDYGGYSATDTEPTIGLGMDILYGFTDNFEAGVGVSLERNYIAKDFGDFIGESEDTRFGQLFLTGRYNFRNSSEFTPFIQAKAGLARGGESFSKSYQTRDSYYSGSVDMDATAVYGISTGIEYKSVNVELGYEVIKVDLDMEGSHNGQKESMSMEEDIKTIYLAVGYRF</sequence>
<feature type="chain" id="PRO_5040741307" description="Outer membrane protein beta-barrel domain-containing protein" evidence="1">
    <location>
        <begin position="20"/>
        <end position="207"/>
    </location>
</feature>
<protein>
    <recommendedName>
        <fullName evidence="4">Outer membrane protein beta-barrel domain-containing protein</fullName>
    </recommendedName>
</protein>
<name>A0A9W6GMS9_9FUSO</name>
<dbReference type="AlphaFoldDB" id="A0A9W6GMS9"/>
<proteinExistence type="predicted"/>